<name>A0AAC9PRH1_9PSEU</name>
<proteinExistence type="predicted"/>
<protein>
    <submittedName>
        <fullName evidence="1">Uncharacterized protein</fullName>
    </submittedName>
</protein>
<accession>A0AAC9PRH1</accession>
<dbReference type="KEGG" id="acad:UA74_09910"/>
<organism evidence="1 2">
    <name type="scientific">Actinoalloteichus fjordicus</name>
    <dbReference type="NCBI Taxonomy" id="1612552"/>
    <lineage>
        <taxon>Bacteria</taxon>
        <taxon>Bacillati</taxon>
        <taxon>Actinomycetota</taxon>
        <taxon>Actinomycetes</taxon>
        <taxon>Pseudonocardiales</taxon>
        <taxon>Pseudonocardiaceae</taxon>
        <taxon>Actinoalloteichus</taxon>
    </lineage>
</organism>
<keyword evidence="2" id="KW-1185">Reference proteome</keyword>
<reference evidence="2" key="1">
    <citation type="submission" date="2016-06" db="EMBL/GenBank/DDBJ databases">
        <title>Complete genome sequence of Actinoalloteichus fjordicus DSM 46855 (=ADI127-17), type strain of the new species Actinoalloteichus fjordicus.</title>
        <authorList>
            <person name="Ruckert C."/>
            <person name="Nouioui I."/>
            <person name="Willmese J."/>
            <person name="van Wezel G."/>
            <person name="Klenk H.-P."/>
            <person name="Kalinowski J."/>
            <person name="Zotchev S.B."/>
        </authorList>
    </citation>
    <scope>NUCLEOTIDE SEQUENCE [LARGE SCALE GENOMIC DNA]</scope>
    <source>
        <strain evidence="2">ADI127-7</strain>
    </source>
</reference>
<dbReference type="EMBL" id="CP016076">
    <property type="protein sequence ID" value="APU14045.1"/>
    <property type="molecule type" value="Genomic_DNA"/>
</dbReference>
<dbReference type="AlphaFoldDB" id="A0AAC9PRH1"/>
<dbReference type="RefSeq" id="WP_075739994.1">
    <property type="nucleotide sequence ID" value="NZ_CP016076.1"/>
</dbReference>
<sequence>MTEPDIVAFITEAYGGDLADPDYVFVDRQLERRPYDAVFQQIRELDSVLVKESWTDPNYQVSFGCRITVEERSWALELSMLGPLAVFARTGNRRWERLLYPDEDDLQPVERQIFDILGKHGITFPSRETLEHHLDMTLWITDPENVRVYHALFSDEDFVPWQFSPLYQGDF</sequence>
<evidence type="ECO:0000313" key="1">
    <source>
        <dbReference type="EMBL" id="APU14045.1"/>
    </source>
</evidence>
<dbReference type="Proteomes" id="UP000185511">
    <property type="component" value="Chromosome"/>
</dbReference>
<evidence type="ECO:0000313" key="2">
    <source>
        <dbReference type="Proteomes" id="UP000185511"/>
    </source>
</evidence>
<gene>
    <name evidence="1" type="ORF">UA74_09910</name>
</gene>